<dbReference type="Gene3D" id="2.40.50.100">
    <property type="match status" value="1"/>
</dbReference>
<dbReference type="RefSeq" id="WP_058738260.1">
    <property type="nucleotide sequence ID" value="NZ_CP011266.1"/>
</dbReference>
<dbReference type="OrthoDB" id="70912at2157"/>
<keyword evidence="2" id="KW-0500">Molybdenum</keyword>
<evidence type="ECO:0000256" key="1">
    <source>
        <dbReference type="ARBA" id="ARBA00004202"/>
    </source>
</evidence>
<dbReference type="InterPro" id="IPR004606">
    <property type="entry name" value="Mop_domain"/>
</dbReference>
<dbReference type="InterPro" id="IPR036390">
    <property type="entry name" value="WH_DNA-bd_sf"/>
</dbReference>
<dbReference type="InterPro" id="IPR051815">
    <property type="entry name" value="Molybdate_resp_trans_reg"/>
</dbReference>
<evidence type="ECO:0000256" key="2">
    <source>
        <dbReference type="ARBA" id="ARBA00022505"/>
    </source>
</evidence>
<protein>
    <submittedName>
        <fullName evidence="4">Molybdate transport system regulatory protein ModE</fullName>
    </submittedName>
</protein>
<comment type="subcellular location">
    <subcellularLocation>
        <location evidence="1">Cell membrane</location>
        <topology evidence="1">Peripheral membrane protein</topology>
    </subcellularLocation>
</comment>
<dbReference type="AlphaFoldDB" id="A0A0U2SFY1"/>
<evidence type="ECO:0000313" key="5">
    <source>
        <dbReference type="Proteomes" id="UP000067738"/>
    </source>
</evidence>
<dbReference type="InterPro" id="IPR005116">
    <property type="entry name" value="Transp-assoc_OB_typ1"/>
</dbReference>
<accession>A0A0U2SFY1</accession>
<feature type="domain" description="Mop" evidence="3">
    <location>
        <begin position="164"/>
        <end position="229"/>
    </location>
</feature>
<evidence type="ECO:0000259" key="3">
    <source>
        <dbReference type="PROSITE" id="PS51866"/>
    </source>
</evidence>
<dbReference type="KEGG" id="mmil:sm9_0083"/>
<dbReference type="InterPro" id="IPR036388">
    <property type="entry name" value="WH-like_DNA-bd_sf"/>
</dbReference>
<dbReference type="PANTHER" id="PTHR30432">
    <property type="entry name" value="TRANSCRIPTIONAL REGULATOR MODE"/>
    <property type="match status" value="1"/>
</dbReference>
<dbReference type="EMBL" id="CP011266">
    <property type="protein sequence ID" value="ALT67893.1"/>
    <property type="molecule type" value="Genomic_DNA"/>
</dbReference>
<sequence length="230" mass="25182">MTDVKAGVEYKINVDGNSFLLDSKKYQLLESILDTGSLTESAKMVKISYGTALNYIDKIESTLQVKIVSTSKGGKGGGGGTTLTEEGYSILKECKKINAIMELHKDVNEIEAEVLAIDQSKGVMTVKMNSFEVNIPLNKNYAVGDKVLALISYDNIFLMLEPQKSSIRNIIKGTIVEMRLNNEIIRVNVDVGGVNIYSDITVSAEKELNLTIGKEIYIGFKAMSVATLKL</sequence>
<dbReference type="GO" id="GO:0005886">
    <property type="term" value="C:plasma membrane"/>
    <property type="evidence" value="ECO:0007669"/>
    <property type="project" value="UniProtKB-SubCell"/>
</dbReference>
<dbReference type="PANTHER" id="PTHR30432:SF1">
    <property type="entry name" value="DNA-BINDING TRANSCRIPTIONAL DUAL REGULATOR MODE"/>
    <property type="match status" value="1"/>
</dbReference>
<dbReference type="PATRIC" id="fig|230361.4.peg.84"/>
<dbReference type="GO" id="GO:0015689">
    <property type="term" value="P:molybdate ion transport"/>
    <property type="evidence" value="ECO:0007669"/>
    <property type="project" value="InterPro"/>
</dbReference>
<gene>
    <name evidence="4" type="primary">modE</name>
    <name evidence="4" type="ORF">sm9_0083</name>
</gene>
<dbReference type="SUPFAM" id="SSF50331">
    <property type="entry name" value="MOP-like"/>
    <property type="match status" value="1"/>
</dbReference>
<dbReference type="InterPro" id="IPR008995">
    <property type="entry name" value="Mo/tungstate-bd_C_term_dom"/>
</dbReference>
<organism evidence="4 5">
    <name type="scientific">Methanobrevibacter millerae</name>
    <dbReference type="NCBI Taxonomy" id="230361"/>
    <lineage>
        <taxon>Archaea</taxon>
        <taxon>Methanobacteriati</taxon>
        <taxon>Methanobacteriota</taxon>
        <taxon>Methanomada group</taxon>
        <taxon>Methanobacteria</taxon>
        <taxon>Methanobacteriales</taxon>
        <taxon>Methanobacteriaceae</taxon>
        <taxon>Methanobrevibacter</taxon>
    </lineage>
</organism>
<dbReference type="GeneID" id="26735063"/>
<evidence type="ECO:0000313" key="4">
    <source>
        <dbReference type="EMBL" id="ALT67893.1"/>
    </source>
</evidence>
<reference evidence="4 5" key="1">
    <citation type="submission" date="2015-04" db="EMBL/GenBank/DDBJ databases">
        <title>The complete genome sequence of the rumen methanogen Methanobrevibacter millerae SM9.</title>
        <authorList>
            <person name="Leahy S.C."/>
            <person name="Kelly W.J."/>
            <person name="Pacheco D.M."/>
            <person name="Li D."/>
            <person name="Altermann E."/>
            <person name="Attwood G.T."/>
        </authorList>
    </citation>
    <scope>NUCLEOTIDE SEQUENCE [LARGE SCALE GENOMIC DNA]</scope>
    <source>
        <strain evidence="4 5">SM9</strain>
    </source>
</reference>
<dbReference type="Gene3D" id="1.10.10.10">
    <property type="entry name" value="Winged helix-like DNA-binding domain superfamily/Winged helix DNA-binding domain"/>
    <property type="match status" value="1"/>
</dbReference>
<dbReference type="PROSITE" id="PS51866">
    <property type="entry name" value="MOP"/>
    <property type="match status" value="1"/>
</dbReference>
<dbReference type="SUPFAM" id="SSF46785">
    <property type="entry name" value="Winged helix' DNA-binding domain"/>
    <property type="match status" value="1"/>
</dbReference>
<dbReference type="Pfam" id="PF03459">
    <property type="entry name" value="TOBE"/>
    <property type="match status" value="1"/>
</dbReference>
<name>A0A0U2SFY1_9EURY</name>
<keyword evidence="5" id="KW-1185">Reference proteome</keyword>
<dbReference type="Proteomes" id="UP000067738">
    <property type="component" value="Chromosome"/>
</dbReference>
<proteinExistence type="predicted"/>